<evidence type="ECO:0000313" key="2">
    <source>
        <dbReference type="EMBL" id="RVU35232.1"/>
    </source>
</evidence>
<dbReference type="Proteomes" id="UP000287447">
    <property type="component" value="Unassembled WGS sequence"/>
</dbReference>
<evidence type="ECO:0000259" key="1">
    <source>
        <dbReference type="PROSITE" id="PS51186"/>
    </source>
</evidence>
<comment type="caution">
    <text evidence="2">The sequence shown here is derived from an EMBL/GenBank/DDBJ whole genome shotgun (WGS) entry which is preliminary data.</text>
</comment>
<gene>
    <name evidence="2" type="ORF">EOI86_20690</name>
</gene>
<dbReference type="InterPro" id="IPR041496">
    <property type="entry name" value="YitH/HolE_GNAT"/>
</dbReference>
<dbReference type="Gene3D" id="3.40.630.30">
    <property type="match status" value="1"/>
</dbReference>
<dbReference type="PANTHER" id="PTHR47237:SF2">
    <property type="entry name" value="BLL4206 PROTEIN"/>
    <property type="match status" value="1"/>
</dbReference>
<evidence type="ECO:0000313" key="3">
    <source>
        <dbReference type="Proteomes" id="UP000287447"/>
    </source>
</evidence>
<dbReference type="InterPro" id="IPR000182">
    <property type="entry name" value="GNAT_dom"/>
</dbReference>
<dbReference type="InterPro" id="IPR016181">
    <property type="entry name" value="Acyl_CoA_acyltransferase"/>
</dbReference>
<dbReference type="AlphaFoldDB" id="A0A3S2Z7R2"/>
<dbReference type="Pfam" id="PF13508">
    <property type="entry name" value="Acetyltransf_7"/>
    <property type="match status" value="1"/>
</dbReference>
<feature type="domain" description="N-acetyltransferase" evidence="1">
    <location>
        <begin position="14"/>
        <end position="157"/>
    </location>
</feature>
<name>A0A3S2Z7R2_9PROT</name>
<organism evidence="2 3">
    <name type="scientific">Hwanghaeella grinnelliae</name>
    <dbReference type="NCBI Taxonomy" id="2500179"/>
    <lineage>
        <taxon>Bacteria</taxon>
        <taxon>Pseudomonadati</taxon>
        <taxon>Pseudomonadota</taxon>
        <taxon>Alphaproteobacteria</taxon>
        <taxon>Rhodospirillales</taxon>
        <taxon>Rhodospirillaceae</taxon>
        <taxon>Hwanghaeella</taxon>
    </lineage>
</organism>
<dbReference type="OrthoDB" id="8453373at2"/>
<sequence length="288" mass="31135">MGRKTEQEANGSEPNVTALEARHLPGALALSQEMGWPYRLEDWEFASAMGHGLVLERGAEVIGTAMWWTYGQTHACAGMIIVTAAEQGRGYGALLLDSLLQATEGRDVLLSATEEGLALYERRGFMKVGPIVQHQGLFETAVPSDSSDGIRSAMPADLPLIHTFDRQATGLDRVPLVNALAREGRLTLMERAGRIVGYVITRRFGRGYVVGPVAAECGDDAKRLILSQLSTLHGKFVRIDVHARHGLSDWLESLGLTRVSPVTAMVKGRQPVPEGPASMFALASQSFG</sequence>
<dbReference type="Pfam" id="PF18014">
    <property type="entry name" value="Acetyltransf_18"/>
    <property type="match status" value="1"/>
</dbReference>
<accession>A0A3S2Z7R2</accession>
<proteinExistence type="predicted"/>
<dbReference type="InterPro" id="IPR052729">
    <property type="entry name" value="Acyl/Acetyltrans_Enzymes"/>
</dbReference>
<dbReference type="CDD" id="cd04301">
    <property type="entry name" value="NAT_SF"/>
    <property type="match status" value="1"/>
</dbReference>
<keyword evidence="3" id="KW-1185">Reference proteome</keyword>
<dbReference type="GO" id="GO:0016747">
    <property type="term" value="F:acyltransferase activity, transferring groups other than amino-acyl groups"/>
    <property type="evidence" value="ECO:0007669"/>
    <property type="project" value="InterPro"/>
</dbReference>
<dbReference type="EMBL" id="SADE01000003">
    <property type="protein sequence ID" value="RVU35232.1"/>
    <property type="molecule type" value="Genomic_DNA"/>
</dbReference>
<dbReference type="PROSITE" id="PS51186">
    <property type="entry name" value="GNAT"/>
    <property type="match status" value="1"/>
</dbReference>
<dbReference type="SUPFAM" id="SSF55729">
    <property type="entry name" value="Acyl-CoA N-acyltransferases (Nat)"/>
    <property type="match status" value="1"/>
</dbReference>
<keyword evidence="2" id="KW-0808">Transferase</keyword>
<protein>
    <submittedName>
        <fullName evidence="2">N-acetyltransferase</fullName>
    </submittedName>
</protein>
<dbReference type="RefSeq" id="WP_127767553.1">
    <property type="nucleotide sequence ID" value="NZ_SADE01000003.1"/>
</dbReference>
<reference evidence="3" key="1">
    <citation type="submission" date="2019-01" db="EMBL/GenBank/DDBJ databases">
        <title>Gri0909 isolated from a small marine red alga.</title>
        <authorList>
            <person name="Kim J."/>
            <person name="Jeong S.E."/>
            <person name="Jeon C.O."/>
        </authorList>
    </citation>
    <scope>NUCLEOTIDE SEQUENCE [LARGE SCALE GENOMIC DNA]</scope>
    <source>
        <strain evidence="3">Gri0909</strain>
    </source>
</reference>
<dbReference type="Gene3D" id="3.40.630.90">
    <property type="match status" value="1"/>
</dbReference>
<dbReference type="PANTHER" id="PTHR47237">
    <property type="entry name" value="SLL0310 PROTEIN"/>
    <property type="match status" value="1"/>
</dbReference>